<dbReference type="GO" id="GO:0006355">
    <property type="term" value="P:regulation of DNA-templated transcription"/>
    <property type="evidence" value="ECO:0007669"/>
    <property type="project" value="InterPro"/>
</dbReference>
<dbReference type="Proteomes" id="UP000485058">
    <property type="component" value="Unassembled WGS sequence"/>
</dbReference>
<evidence type="ECO:0000259" key="1">
    <source>
        <dbReference type="Pfam" id="PF02229"/>
    </source>
</evidence>
<protein>
    <submittedName>
        <fullName evidence="2">Transcriptional Coactivator p15 (PC4)</fullName>
    </submittedName>
</protein>
<keyword evidence="3" id="KW-1185">Reference proteome</keyword>
<dbReference type="EMBL" id="BLLF01001226">
    <property type="protein sequence ID" value="GFH17951.1"/>
    <property type="molecule type" value="Genomic_DNA"/>
</dbReference>
<evidence type="ECO:0000313" key="3">
    <source>
        <dbReference type="Proteomes" id="UP000485058"/>
    </source>
</evidence>
<dbReference type="InterPro" id="IPR009044">
    <property type="entry name" value="ssDNA-bd_transcriptional_reg"/>
</dbReference>
<dbReference type="InterPro" id="IPR003173">
    <property type="entry name" value="PC4_C"/>
</dbReference>
<dbReference type="AlphaFoldDB" id="A0A699Z748"/>
<feature type="domain" description="Transcriptional coactivator p15 (PC4) C-terminal" evidence="1">
    <location>
        <begin position="2"/>
        <end position="31"/>
    </location>
</feature>
<dbReference type="Pfam" id="PF02229">
    <property type="entry name" value="PC4"/>
    <property type="match status" value="1"/>
</dbReference>
<dbReference type="GO" id="GO:0003677">
    <property type="term" value="F:DNA binding"/>
    <property type="evidence" value="ECO:0007669"/>
    <property type="project" value="InterPro"/>
</dbReference>
<gene>
    <name evidence="2" type="ORF">HaLaN_14677</name>
</gene>
<comment type="caution">
    <text evidence="2">The sequence shown here is derived from an EMBL/GenBank/DDBJ whole genome shotgun (WGS) entry which is preliminary data.</text>
</comment>
<dbReference type="Gene3D" id="2.30.31.10">
    <property type="entry name" value="Transcriptional Coactivator Pc4, Chain A"/>
    <property type="match status" value="1"/>
</dbReference>
<proteinExistence type="predicted"/>
<name>A0A699Z748_HAELA</name>
<accession>A0A699Z748</accession>
<evidence type="ECO:0000313" key="2">
    <source>
        <dbReference type="EMBL" id="GFH17951.1"/>
    </source>
</evidence>
<reference evidence="2 3" key="1">
    <citation type="submission" date="2020-02" db="EMBL/GenBank/DDBJ databases">
        <title>Draft genome sequence of Haematococcus lacustris strain NIES-144.</title>
        <authorList>
            <person name="Morimoto D."/>
            <person name="Nakagawa S."/>
            <person name="Yoshida T."/>
            <person name="Sawayama S."/>
        </authorList>
    </citation>
    <scope>NUCLEOTIDE SEQUENCE [LARGE SCALE GENOMIC DNA]</scope>
    <source>
        <strain evidence="2 3">NIES-144</strain>
    </source>
</reference>
<dbReference type="SUPFAM" id="SSF54447">
    <property type="entry name" value="ssDNA-binding transcriptional regulator domain"/>
    <property type="match status" value="1"/>
</dbReference>
<sequence length="33" mass="3946">MEQRRVQLSLFKGKLYVSIREFYEQDDNTAPAL</sequence>
<organism evidence="2 3">
    <name type="scientific">Haematococcus lacustris</name>
    <name type="common">Green alga</name>
    <name type="synonym">Haematococcus pluvialis</name>
    <dbReference type="NCBI Taxonomy" id="44745"/>
    <lineage>
        <taxon>Eukaryota</taxon>
        <taxon>Viridiplantae</taxon>
        <taxon>Chlorophyta</taxon>
        <taxon>core chlorophytes</taxon>
        <taxon>Chlorophyceae</taxon>
        <taxon>CS clade</taxon>
        <taxon>Chlamydomonadales</taxon>
        <taxon>Haematococcaceae</taxon>
        <taxon>Haematococcus</taxon>
    </lineage>
</organism>